<sequence length="80" mass="9051">MQVTPHFSGRCERLLDVHSITPRSVIRTQSTPRNVRVRCSANQDDESLFPCLPNRVQRDRVDSDHVACDGQFVRAGDADD</sequence>
<dbReference type="Proteomes" id="UP000318053">
    <property type="component" value="Unassembled WGS sequence"/>
</dbReference>
<protein>
    <submittedName>
        <fullName evidence="1">Uncharacterized protein</fullName>
    </submittedName>
</protein>
<comment type="caution">
    <text evidence="1">The sequence shown here is derived from an EMBL/GenBank/DDBJ whole genome shotgun (WGS) entry which is preliminary data.</text>
</comment>
<keyword evidence="2" id="KW-1185">Reference proteome</keyword>
<evidence type="ECO:0000313" key="1">
    <source>
        <dbReference type="EMBL" id="TWT74341.1"/>
    </source>
</evidence>
<name>A0A5C5YHM1_9BACT</name>
<dbReference type="EMBL" id="SJPK01000002">
    <property type="protein sequence ID" value="TWT74341.1"/>
    <property type="molecule type" value="Genomic_DNA"/>
</dbReference>
<dbReference type="AlphaFoldDB" id="A0A5C5YHM1"/>
<reference evidence="1 2" key="1">
    <citation type="submission" date="2019-02" db="EMBL/GenBank/DDBJ databases">
        <title>Deep-cultivation of Planctomycetes and their phenomic and genomic characterization uncovers novel biology.</title>
        <authorList>
            <person name="Wiegand S."/>
            <person name="Jogler M."/>
            <person name="Boedeker C."/>
            <person name="Pinto D."/>
            <person name="Vollmers J."/>
            <person name="Rivas-Marin E."/>
            <person name="Kohn T."/>
            <person name="Peeters S.H."/>
            <person name="Heuer A."/>
            <person name="Rast P."/>
            <person name="Oberbeckmann S."/>
            <person name="Bunk B."/>
            <person name="Jeske O."/>
            <person name="Meyerdierks A."/>
            <person name="Storesund J.E."/>
            <person name="Kallscheuer N."/>
            <person name="Luecker S."/>
            <person name="Lage O.M."/>
            <person name="Pohl T."/>
            <person name="Merkel B.J."/>
            <person name="Hornburger P."/>
            <person name="Mueller R.-W."/>
            <person name="Bruemmer F."/>
            <person name="Labrenz M."/>
            <person name="Spormann A.M."/>
            <person name="Op Den Camp H."/>
            <person name="Overmann J."/>
            <person name="Amann R."/>
            <person name="Jetten M.S.M."/>
            <person name="Mascher T."/>
            <person name="Medema M.H."/>
            <person name="Devos D.P."/>
            <person name="Kaster A.-K."/>
            <person name="Ovreas L."/>
            <person name="Rohde M."/>
            <person name="Galperin M.Y."/>
            <person name="Jogler C."/>
        </authorList>
    </citation>
    <scope>NUCLEOTIDE SEQUENCE [LARGE SCALE GENOMIC DNA]</scope>
    <source>
        <strain evidence="1 2">CA85</strain>
    </source>
</reference>
<accession>A0A5C5YHM1</accession>
<gene>
    <name evidence="1" type="ORF">CA85_12290</name>
</gene>
<proteinExistence type="predicted"/>
<organism evidence="1 2">
    <name type="scientific">Allorhodopirellula solitaria</name>
    <dbReference type="NCBI Taxonomy" id="2527987"/>
    <lineage>
        <taxon>Bacteria</taxon>
        <taxon>Pseudomonadati</taxon>
        <taxon>Planctomycetota</taxon>
        <taxon>Planctomycetia</taxon>
        <taxon>Pirellulales</taxon>
        <taxon>Pirellulaceae</taxon>
        <taxon>Allorhodopirellula</taxon>
    </lineage>
</organism>
<evidence type="ECO:0000313" key="2">
    <source>
        <dbReference type="Proteomes" id="UP000318053"/>
    </source>
</evidence>